<gene>
    <name evidence="1" type="ORF">ARMGADRAFT_937251</name>
</gene>
<dbReference type="AlphaFoldDB" id="A0A2H3D021"/>
<proteinExistence type="predicted"/>
<reference evidence="2" key="1">
    <citation type="journal article" date="2017" name="Nat. Ecol. Evol.">
        <title>Genome expansion and lineage-specific genetic innovations in the forest pathogenic fungi Armillaria.</title>
        <authorList>
            <person name="Sipos G."/>
            <person name="Prasanna A.N."/>
            <person name="Walter M.C."/>
            <person name="O'Connor E."/>
            <person name="Balint B."/>
            <person name="Krizsan K."/>
            <person name="Kiss B."/>
            <person name="Hess J."/>
            <person name="Varga T."/>
            <person name="Slot J."/>
            <person name="Riley R."/>
            <person name="Boka B."/>
            <person name="Rigling D."/>
            <person name="Barry K."/>
            <person name="Lee J."/>
            <person name="Mihaltcheva S."/>
            <person name="LaButti K."/>
            <person name="Lipzen A."/>
            <person name="Waldron R."/>
            <person name="Moloney N.M."/>
            <person name="Sperisen C."/>
            <person name="Kredics L."/>
            <person name="Vagvoelgyi C."/>
            <person name="Patrignani A."/>
            <person name="Fitzpatrick D."/>
            <person name="Nagy I."/>
            <person name="Doyle S."/>
            <person name="Anderson J.B."/>
            <person name="Grigoriev I.V."/>
            <person name="Gueldener U."/>
            <person name="Muensterkoetter M."/>
            <person name="Nagy L.G."/>
        </authorList>
    </citation>
    <scope>NUCLEOTIDE SEQUENCE [LARGE SCALE GENOMIC DNA]</scope>
    <source>
        <strain evidence="2">Ar21-2</strain>
    </source>
</reference>
<protein>
    <submittedName>
        <fullName evidence="1">Uncharacterized protein</fullName>
    </submittedName>
</protein>
<evidence type="ECO:0000313" key="2">
    <source>
        <dbReference type="Proteomes" id="UP000217790"/>
    </source>
</evidence>
<dbReference type="STRING" id="47427.A0A2H3D021"/>
<sequence>VCTVCKNVEIEHRKKTRHNICLNHNTLHNLVNGGRSMTDFNAMKSWLTKAEEKTVVEYAAELGEQGFPLTHQ</sequence>
<evidence type="ECO:0000313" key="1">
    <source>
        <dbReference type="EMBL" id="PBK88639.1"/>
    </source>
</evidence>
<dbReference type="InParanoid" id="A0A2H3D021"/>
<name>A0A2H3D021_ARMGA</name>
<keyword evidence="2" id="KW-1185">Reference proteome</keyword>
<dbReference type="EMBL" id="KZ293672">
    <property type="protein sequence ID" value="PBK88639.1"/>
    <property type="molecule type" value="Genomic_DNA"/>
</dbReference>
<feature type="non-terminal residue" evidence="1">
    <location>
        <position position="1"/>
    </location>
</feature>
<dbReference type="Proteomes" id="UP000217790">
    <property type="component" value="Unassembled WGS sequence"/>
</dbReference>
<organism evidence="1 2">
    <name type="scientific">Armillaria gallica</name>
    <name type="common">Bulbous honey fungus</name>
    <name type="synonym">Armillaria bulbosa</name>
    <dbReference type="NCBI Taxonomy" id="47427"/>
    <lineage>
        <taxon>Eukaryota</taxon>
        <taxon>Fungi</taxon>
        <taxon>Dikarya</taxon>
        <taxon>Basidiomycota</taxon>
        <taxon>Agaricomycotina</taxon>
        <taxon>Agaricomycetes</taxon>
        <taxon>Agaricomycetidae</taxon>
        <taxon>Agaricales</taxon>
        <taxon>Marasmiineae</taxon>
        <taxon>Physalacriaceae</taxon>
        <taxon>Armillaria</taxon>
    </lineage>
</organism>
<dbReference type="OrthoDB" id="2668963at2759"/>
<accession>A0A2H3D021</accession>